<evidence type="ECO:0000313" key="5">
    <source>
        <dbReference type="Proteomes" id="UP001208567"/>
    </source>
</evidence>
<keyword evidence="4" id="KW-0808">Transferase</keyword>
<evidence type="ECO:0000256" key="2">
    <source>
        <dbReference type="SAM" id="Phobius"/>
    </source>
</evidence>
<feature type="transmembrane region" description="Helical" evidence="2">
    <location>
        <begin position="51"/>
        <end position="69"/>
    </location>
</feature>
<evidence type="ECO:0000313" key="4">
    <source>
        <dbReference type="EMBL" id="GLC32275.1"/>
    </source>
</evidence>
<keyword evidence="1" id="KW-0175">Coiled coil</keyword>
<comment type="caution">
    <text evidence="4">The sequence shown here is derived from an EMBL/GenBank/DDBJ whole genome shotgun (WGS) entry which is preliminary data.</text>
</comment>
<feature type="transmembrane region" description="Helical" evidence="2">
    <location>
        <begin position="181"/>
        <end position="199"/>
    </location>
</feature>
<evidence type="ECO:0000256" key="1">
    <source>
        <dbReference type="SAM" id="Coils"/>
    </source>
</evidence>
<name>A0ABQ5NB50_9CLOT</name>
<organism evidence="4 5">
    <name type="scientific">Clostridium omnivorum</name>
    <dbReference type="NCBI Taxonomy" id="1604902"/>
    <lineage>
        <taxon>Bacteria</taxon>
        <taxon>Bacillati</taxon>
        <taxon>Bacillota</taxon>
        <taxon>Clostridia</taxon>
        <taxon>Eubacteriales</taxon>
        <taxon>Clostridiaceae</taxon>
        <taxon>Clostridium</taxon>
    </lineage>
</organism>
<feature type="domain" description="Sensor histidine kinase NatK-like C-terminal" evidence="3">
    <location>
        <begin position="324"/>
        <end position="424"/>
    </location>
</feature>
<keyword evidence="2" id="KW-0472">Membrane</keyword>
<feature type="transmembrane region" description="Helical" evidence="2">
    <location>
        <begin position="120"/>
        <end position="138"/>
    </location>
</feature>
<dbReference type="SUPFAM" id="SSF55874">
    <property type="entry name" value="ATPase domain of HSP90 chaperone/DNA topoisomerase II/histidine kinase"/>
    <property type="match status" value="1"/>
</dbReference>
<dbReference type="PANTHER" id="PTHR40448:SF1">
    <property type="entry name" value="TWO-COMPONENT SENSOR HISTIDINE KINASE"/>
    <property type="match status" value="1"/>
</dbReference>
<keyword evidence="4" id="KW-0418">Kinase</keyword>
<feature type="transmembrane region" description="Helical" evidence="2">
    <location>
        <begin position="158"/>
        <end position="175"/>
    </location>
</feature>
<gene>
    <name evidence="4" type="ORF">bsdE14_36850</name>
</gene>
<feature type="transmembrane region" description="Helical" evidence="2">
    <location>
        <begin position="81"/>
        <end position="105"/>
    </location>
</feature>
<dbReference type="Gene3D" id="3.30.565.10">
    <property type="entry name" value="Histidine kinase-like ATPase, C-terminal domain"/>
    <property type="match status" value="1"/>
</dbReference>
<dbReference type="Proteomes" id="UP001208567">
    <property type="component" value="Unassembled WGS sequence"/>
</dbReference>
<feature type="coiled-coil region" evidence="1">
    <location>
        <begin position="200"/>
        <end position="234"/>
    </location>
</feature>
<keyword evidence="2" id="KW-1133">Transmembrane helix</keyword>
<dbReference type="InterPro" id="IPR036890">
    <property type="entry name" value="HATPase_C_sf"/>
</dbReference>
<dbReference type="RefSeq" id="WP_264851578.1">
    <property type="nucleotide sequence ID" value="NZ_BRXR01000001.1"/>
</dbReference>
<keyword evidence="2" id="KW-0812">Transmembrane</keyword>
<dbReference type="EMBL" id="BRXR01000001">
    <property type="protein sequence ID" value="GLC32275.1"/>
    <property type="molecule type" value="Genomic_DNA"/>
</dbReference>
<reference evidence="4 5" key="1">
    <citation type="journal article" date="2024" name="Int. J. Syst. Evol. Microbiol.">
        <title>Clostridium omnivorum sp. nov., isolated from anoxic soil under the treatment of reductive soil disinfestation.</title>
        <authorList>
            <person name="Ueki A."/>
            <person name="Tonouchi A."/>
            <person name="Kaku N."/>
            <person name="Honma S."/>
            <person name="Ueki K."/>
        </authorList>
    </citation>
    <scope>NUCLEOTIDE SEQUENCE [LARGE SCALE GENOMIC DNA]</scope>
    <source>
        <strain evidence="4 5">E14</strain>
    </source>
</reference>
<accession>A0ABQ5NB50</accession>
<dbReference type="InterPro" id="IPR032834">
    <property type="entry name" value="NatK-like_C"/>
</dbReference>
<dbReference type="PANTHER" id="PTHR40448">
    <property type="entry name" value="TWO-COMPONENT SENSOR HISTIDINE KINASE"/>
    <property type="match status" value="1"/>
</dbReference>
<proteinExistence type="predicted"/>
<sequence>MHYTIATTFVQAYLIYVYSNQKTKINIKNISAIVLVILIKPTTMGFLQDSFLVFIFVWLCNYIISHFLVGRDIKRNIQLSFFVELITLLSYYMSAGIVLIMGYSINIKDIFNFNILLYKVNYYFVFIYLAIMIAFAVFRRYIPLSFSSEGVKERDFSGIYIIIAINLIIEIINNFNLNFGIKLIAFVCINLFVLIFYIINNELSIEKIKAKLQLKEKEKRIEELSLYIETIEELVEKYREFKHDYKNIILGVGAENSNVNNLLEKINKEVAGDESYHSFLNLKDISYIPLKSILSYYIMLSIKKNVEVSLIVIGEIKESYITEVEFSRVMGIILENALEEASENESKKIEIYVEASDGGLNITVGNTFKSKEMNLDKIFNKGYSTKGENRGLGLHILKYIVDKNSNMTLNTFINEGMFIQDLYIFSVKRS</sequence>
<keyword evidence="5" id="KW-1185">Reference proteome</keyword>
<evidence type="ECO:0000259" key="3">
    <source>
        <dbReference type="Pfam" id="PF14501"/>
    </source>
</evidence>
<protein>
    <submittedName>
        <fullName evidence="4">Sensor histidine kinase</fullName>
    </submittedName>
</protein>
<dbReference type="GO" id="GO:0016301">
    <property type="term" value="F:kinase activity"/>
    <property type="evidence" value="ECO:0007669"/>
    <property type="project" value="UniProtKB-KW"/>
</dbReference>
<dbReference type="Pfam" id="PF14501">
    <property type="entry name" value="HATPase_c_5"/>
    <property type="match status" value="1"/>
</dbReference>